<evidence type="ECO:0000256" key="1">
    <source>
        <dbReference type="SAM" id="MobiDB-lite"/>
    </source>
</evidence>
<protein>
    <submittedName>
        <fullName evidence="2">Uncharacterized protein</fullName>
    </submittedName>
</protein>
<keyword evidence="3" id="KW-1185">Reference proteome</keyword>
<accession>A0AAD1R9Y4</accession>
<dbReference type="Proteomes" id="UP001295444">
    <property type="component" value="Chromosome 02"/>
</dbReference>
<proteinExistence type="predicted"/>
<dbReference type="AlphaFoldDB" id="A0AAD1R9Y4"/>
<evidence type="ECO:0000313" key="2">
    <source>
        <dbReference type="EMBL" id="CAH2245948.1"/>
    </source>
</evidence>
<reference evidence="2" key="1">
    <citation type="submission" date="2022-03" db="EMBL/GenBank/DDBJ databases">
        <authorList>
            <person name="Alioto T."/>
            <person name="Alioto T."/>
            <person name="Gomez Garrido J."/>
        </authorList>
    </citation>
    <scope>NUCLEOTIDE SEQUENCE</scope>
</reference>
<evidence type="ECO:0000313" key="3">
    <source>
        <dbReference type="Proteomes" id="UP001295444"/>
    </source>
</evidence>
<feature type="region of interest" description="Disordered" evidence="1">
    <location>
        <begin position="1"/>
        <end position="22"/>
    </location>
</feature>
<dbReference type="EMBL" id="OW240913">
    <property type="protein sequence ID" value="CAH2245948.1"/>
    <property type="molecule type" value="Genomic_DNA"/>
</dbReference>
<sequence length="88" mass="9832">MQTPHPDGRLNPHTTKGELPSHNAIKAHTSTEENMVNSHTSMHSTVNPNVIDIGLSNRELNRDFTTRAMTLNSKPDLKNTLLDSQFQV</sequence>
<name>A0AAD1R9Y4_PELCU</name>
<feature type="compositionally biased region" description="Basic and acidic residues" evidence="1">
    <location>
        <begin position="1"/>
        <end position="10"/>
    </location>
</feature>
<gene>
    <name evidence="2" type="ORF">PECUL_23A020878</name>
</gene>
<feature type="non-terminal residue" evidence="2">
    <location>
        <position position="88"/>
    </location>
</feature>
<organism evidence="2 3">
    <name type="scientific">Pelobates cultripes</name>
    <name type="common">Western spadefoot toad</name>
    <dbReference type="NCBI Taxonomy" id="61616"/>
    <lineage>
        <taxon>Eukaryota</taxon>
        <taxon>Metazoa</taxon>
        <taxon>Chordata</taxon>
        <taxon>Craniata</taxon>
        <taxon>Vertebrata</taxon>
        <taxon>Euteleostomi</taxon>
        <taxon>Amphibia</taxon>
        <taxon>Batrachia</taxon>
        <taxon>Anura</taxon>
        <taxon>Pelobatoidea</taxon>
        <taxon>Pelobatidae</taxon>
        <taxon>Pelobates</taxon>
    </lineage>
</organism>